<organism evidence="1 2">
    <name type="scientific">Trichonephila clavipes</name>
    <name type="common">Golden silk orbweaver</name>
    <name type="synonym">Nephila clavipes</name>
    <dbReference type="NCBI Taxonomy" id="2585209"/>
    <lineage>
        <taxon>Eukaryota</taxon>
        <taxon>Metazoa</taxon>
        <taxon>Ecdysozoa</taxon>
        <taxon>Arthropoda</taxon>
        <taxon>Chelicerata</taxon>
        <taxon>Arachnida</taxon>
        <taxon>Araneae</taxon>
        <taxon>Araneomorphae</taxon>
        <taxon>Entelegynae</taxon>
        <taxon>Araneoidea</taxon>
        <taxon>Nephilidae</taxon>
        <taxon>Trichonephila</taxon>
    </lineage>
</organism>
<sequence length="88" mass="10623">MVNLPWQNPRFSNSFGVLKTADNPLNTINALDDLWLHGRWKVLRWFLNMFEKIVAKHLNKSPKLHTARRRHLREFIRCKRPQFLQSDD</sequence>
<dbReference type="AlphaFoldDB" id="A0A8X6SJC6"/>
<accession>A0A8X6SJC6</accession>
<name>A0A8X6SJC6_TRICX</name>
<proteinExistence type="predicted"/>
<protein>
    <submittedName>
        <fullName evidence="1">Uncharacterized protein</fullName>
    </submittedName>
</protein>
<comment type="caution">
    <text evidence="1">The sequence shown here is derived from an EMBL/GenBank/DDBJ whole genome shotgun (WGS) entry which is preliminary data.</text>
</comment>
<keyword evidence="2" id="KW-1185">Reference proteome</keyword>
<dbReference type="EMBL" id="BMAU01021314">
    <property type="protein sequence ID" value="GFY12505.1"/>
    <property type="molecule type" value="Genomic_DNA"/>
</dbReference>
<evidence type="ECO:0000313" key="1">
    <source>
        <dbReference type="EMBL" id="GFY12505.1"/>
    </source>
</evidence>
<gene>
    <name evidence="1" type="ORF">TNCV_1799271</name>
</gene>
<dbReference type="Proteomes" id="UP000887159">
    <property type="component" value="Unassembled WGS sequence"/>
</dbReference>
<evidence type="ECO:0000313" key="2">
    <source>
        <dbReference type="Proteomes" id="UP000887159"/>
    </source>
</evidence>
<reference evidence="1" key="1">
    <citation type="submission" date="2020-08" db="EMBL/GenBank/DDBJ databases">
        <title>Multicomponent nature underlies the extraordinary mechanical properties of spider dragline silk.</title>
        <authorList>
            <person name="Kono N."/>
            <person name="Nakamura H."/>
            <person name="Mori M."/>
            <person name="Yoshida Y."/>
            <person name="Ohtoshi R."/>
            <person name="Malay A.D."/>
            <person name="Moran D.A.P."/>
            <person name="Tomita M."/>
            <person name="Numata K."/>
            <person name="Arakawa K."/>
        </authorList>
    </citation>
    <scope>NUCLEOTIDE SEQUENCE</scope>
</reference>